<dbReference type="Pfam" id="PF11357">
    <property type="entry name" value="Spy1"/>
    <property type="match status" value="1"/>
</dbReference>
<dbReference type="PANTHER" id="PTHR31545">
    <property type="entry name" value="SEEDY PROTEIN A/C FAMILY MEMBER"/>
    <property type="match status" value="1"/>
</dbReference>
<sequence length="363" mass="42888">MLPNFYDAFLKPSADVIKYQKDERTNDNTKSCDDLFRRSRKLAIKRPFSKVWEKVKVLEMPDIHNDYLFSSQMRGCEQQKIEQNPQAKRRRFYVGDHHPMNVQEPRPSHKSRIFPSTGSIFSTNKSSQISEVSQSNQQCFVVKEKEMTAFFKLTDDEHVQDFLYMDKCKRISDKYLIAMVFAFFKRAQLKIREYTRMNFFIALYLANDMEEDDEEAKYEIFPWALGHKWRDRFPRFLRRRDLFWAKIGYKAVVSKRCCEEIMEIDMDSMLWRRNRPLHHAGAVRSYNKDPEDDGYPRGPDASPRPCPDCNNDSQYHSTASPTSCILSSAEHSPLIFDGQKSTFDMKPLKIMLPQDDAWPSLEE</sequence>
<keyword evidence="2" id="KW-0131">Cell cycle</keyword>
<gene>
    <name evidence="4" type="primary">SPDYA</name>
</gene>
<dbReference type="PANTHER" id="PTHR31545:SF5">
    <property type="entry name" value="SPEEDY PROTEIN A"/>
    <property type="match status" value="1"/>
</dbReference>
<dbReference type="InterPro" id="IPR052316">
    <property type="entry name" value="Speedy-Ringo_regulator"/>
</dbReference>
<organism evidence="4">
    <name type="scientific">Argopecten purpuratus</name>
    <name type="common">Chilean northern scallop</name>
    <dbReference type="NCBI Taxonomy" id="228297"/>
    <lineage>
        <taxon>Eukaryota</taxon>
        <taxon>Metazoa</taxon>
        <taxon>Spiralia</taxon>
        <taxon>Lophotrochozoa</taxon>
        <taxon>Mollusca</taxon>
        <taxon>Bivalvia</taxon>
        <taxon>Autobranchia</taxon>
        <taxon>Pteriomorphia</taxon>
        <taxon>Pectinida</taxon>
        <taxon>Pectinoidea</taxon>
        <taxon>Pectinidae</taxon>
        <taxon>Argopecten</taxon>
    </lineage>
</organism>
<dbReference type="EMBL" id="MT952004">
    <property type="protein sequence ID" value="UCX48217.1"/>
    <property type="molecule type" value="mRNA"/>
</dbReference>
<evidence type="ECO:0000256" key="3">
    <source>
        <dbReference type="SAM" id="MobiDB-lite"/>
    </source>
</evidence>
<reference evidence="4" key="1">
    <citation type="submission" date="2020-08" db="EMBL/GenBank/DDBJ databases">
        <authorList>
            <person name="Farlora R.A."/>
        </authorList>
    </citation>
    <scope>NUCLEOTIDE SEQUENCE</scope>
</reference>
<name>A0A8K1JXZ9_ARGPU</name>
<proteinExistence type="evidence at transcript level"/>
<evidence type="ECO:0000256" key="2">
    <source>
        <dbReference type="ARBA" id="ARBA00023306"/>
    </source>
</evidence>
<dbReference type="InterPro" id="IPR020984">
    <property type="entry name" value="Speedy"/>
</dbReference>
<accession>A0A8K1JXZ9</accession>
<evidence type="ECO:0000256" key="1">
    <source>
        <dbReference type="ARBA" id="ARBA00010932"/>
    </source>
</evidence>
<feature type="region of interest" description="Disordered" evidence="3">
    <location>
        <begin position="282"/>
        <end position="314"/>
    </location>
</feature>
<dbReference type="AlphaFoldDB" id="A0A8K1JXZ9"/>
<evidence type="ECO:0000313" key="4">
    <source>
        <dbReference type="EMBL" id="UCX48217.1"/>
    </source>
</evidence>
<protein>
    <submittedName>
        <fullName evidence="4">Speedy protein A</fullName>
    </submittedName>
</protein>
<comment type="similarity">
    <text evidence="1">Belongs to the Speedy/Ringo family.</text>
</comment>
<dbReference type="GO" id="GO:0019901">
    <property type="term" value="F:protein kinase binding"/>
    <property type="evidence" value="ECO:0007669"/>
    <property type="project" value="InterPro"/>
</dbReference>